<gene>
    <name evidence="2" type="ORF">J2S63_002005</name>
</gene>
<organism evidence="2 3">
    <name type="scientific">Nocardioides marmoribigeumensis</name>
    <dbReference type="NCBI Taxonomy" id="433649"/>
    <lineage>
        <taxon>Bacteria</taxon>
        <taxon>Bacillati</taxon>
        <taxon>Actinomycetota</taxon>
        <taxon>Actinomycetes</taxon>
        <taxon>Propionibacteriales</taxon>
        <taxon>Nocardioidaceae</taxon>
        <taxon>Nocardioides</taxon>
    </lineage>
</organism>
<accession>A0ABU2BUY8</accession>
<reference evidence="2 3" key="1">
    <citation type="submission" date="2023-07" db="EMBL/GenBank/DDBJ databases">
        <title>Sequencing the genomes of 1000 actinobacteria strains.</title>
        <authorList>
            <person name="Klenk H.-P."/>
        </authorList>
    </citation>
    <scope>NUCLEOTIDE SEQUENCE [LARGE SCALE GENOMIC DNA]</scope>
    <source>
        <strain evidence="2 3">DSM 19426</strain>
    </source>
</reference>
<proteinExistence type="predicted"/>
<keyword evidence="3" id="KW-1185">Reference proteome</keyword>
<dbReference type="SUPFAM" id="SSF51556">
    <property type="entry name" value="Metallo-dependent hydrolases"/>
    <property type="match status" value="1"/>
</dbReference>
<protein>
    <submittedName>
        <fullName evidence="2">N-acyl-D-aspartate/D-glutamate deacylase</fullName>
    </submittedName>
</protein>
<dbReference type="RefSeq" id="WP_310301766.1">
    <property type="nucleotide sequence ID" value="NZ_BAAAPS010000008.1"/>
</dbReference>
<comment type="caution">
    <text evidence="2">The sequence shown here is derived from an EMBL/GenBank/DDBJ whole genome shotgun (WGS) entry which is preliminary data.</text>
</comment>
<dbReference type="EMBL" id="JAVDYG010000001">
    <property type="protein sequence ID" value="MDR7362452.1"/>
    <property type="molecule type" value="Genomic_DNA"/>
</dbReference>
<name>A0ABU2BUY8_9ACTN</name>
<dbReference type="Pfam" id="PF07969">
    <property type="entry name" value="Amidohydro_3"/>
    <property type="match status" value="1"/>
</dbReference>
<dbReference type="PANTHER" id="PTHR11647:SF1">
    <property type="entry name" value="COLLAPSIN RESPONSE MEDIATOR PROTEIN"/>
    <property type="match status" value="1"/>
</dbReference>
<evidence type="ECO:0000313" key="3">
    <source>
        <dbReference type="Proteomes" id="UP001183648"/>
    </source>
</evidence>
<dbReference type="Proteomes" id="UP001183648">
    <property type="component" value="Unassembled WGS sequence"/>
</dbReference>
<dbReference type="InterPro" id="IPR011059">
    <property type="entry name" value="Metal-dep_hydrolase_composite"/>
</dbReference>
<evidence type="ECO:0000313" key="2">
    <source>
        <dbReference type="EMBL" id="MDR7362452.1"/>
    </source>
</evidence>
<feature type="domain" description="Amidohydrolase 3" evidence="1">
    <location>
        <begin position="53"/>
        <end position="246"/>
    </location>
</feature>
<evidence type="ECO:0000259" key="1">
    <source>
        <dbReference type="Pfam" id="PF07969"/>
    </source>
</evidence>
<dbReference type="InterPro" id="IPR013108">
    <property type="entry name" value="Amidohydro_3"/>
</dbReference>
<dbReference type="Gene3D" id="3.20.20.140">
    <property type="entry name" value="Metal-dependent hydrolases"/>
    <property type="match status" value="1"/>
</dbReference>
<dbReference type="PANTHER" id="PTHR11647">
    <property type="entry name" value="HYDRANTOINASE/DIHYDROPYRIMIDINASE FAMILY MEMBER"/>
    <property type="match status" value="1"/>
</dbReference>
<dbReference type="InterPro" id="IPR050378">
    <property type="entry name" value="Metallo-dep_Hydrolases_sf"/>
</dbReference>
<sequence length="610" mass="66931">MPDAPAPFDVVVRRGRWFDGTGAPSEVRDLGIREGRVVAISADELDATGCPTVIDAAGQWVLPGMVDIHTHYDVEVLREPALVESLRHGVTTILLGSCSLSTLHVDPTTAGDLFGRVEAIPRQHVIAALEEAQQGAGGWRDAKEYVDFLESLPLGPNLAAFVGHSDLRAAVMGLDRATREDVRPTAGELARMEELLEDALDAGFVGMSAQQLLFDKLDGEVCRSRTLPSTYARTKERRRLNQVLRARRRVLQGGPDITSVRSIAAMTLSSLPVGPGAPGGRGLRRPQLKTTLLSAADIKANPLLVHIMNPIAATLNRLGGDFRWQHLPVPFEVYADGIDLVIFEEFGSGAAALHLADQVERNALLQDEDYRRRFRKDYDERFGMRVWHRDFFDAEIVECPDDSRLGSLVGLTFGQVGIERGRLTASGEPLHPVDAFLDLVVEHGTKLRWRTTISNHRPRYADKLAVSPGVQMGFSDAGAHLRNMAFYDFGLKLLRRVHRAEQAGRPFMSLEHAVHRLTGELAEWYSLDAGHLRVGDRADLVVLDPAGLDDSMDDYAEAPVASYDGLPRMVNRSDRAVKAVLVNGTRVFGSGRAGDALGTERTGSFLRART</sequence>
<dbReference type="InterPro" id="IPR032466">
    <property type="entry name" value="Metal_Hydrolase"/>
</dbReference>
<dbReference type="SUPFAM" id="SSF51338">
    <property type="entry name" value="Composite domain of metallo-dependent hydrolases"/>
    <property type="match status" value="1"/>
</dbReference>